<dbReference type="EMBL" id="JBHTNH010000004">
    <property type="protein sequence ID" value="MFD1360926.1"/>
    <property type="molecule type" value="Genomic_DNA"/>
</dbReference>
<dbReference type="SUPFAM" id="SSF56059">
    <property type="entry name" value="Glutathione synthetase ATP-binding domain-like"/>
    <property type="match status" value="2"/>
</dbReference>
<dbReference type="Proteomes" id="UP001597178">
    <property type="component" value="Unassembled WGS sequence"/>
</dbReference>
<evidence type="ECO:0000259" key="2">
    <source>
        <dbReference type="Pfam" id="PF26154"/>
    </source>
</evidence>
<feature type="region of interest" description="Disordered" evidence="1">
    <location>
        <begin position="724"/>
        <end position="746"/>
    </location>
</feature>
<dbReference type="Pfam" id="PF14398">
    <property type="entry name" value="ATPgrasp_YheCD"/>
    <property type="match status" value="2"/>
</dbReference>
<dbReference type="Gene3D" id="3.30.470.20">
    <property type="entry name" value="ATP-grasp fold, B domain"/>
    <property type="match status" value="1"/>
</dbReference>
<organism evidence="3 4">
    <name type="scientific">Lentibacillus salinarum</name>
    <dbReference type="NCBI Taxonomy" id="446820"/>
    <lineage>
        <taxon>Bacteria</taxon>
        <taxon>Bacillati</taxon>
        <taxon>Bacillota</taxon>
        <taxon>Bacilli</taxon>
        <taxon>Bacillales</taxon>
        <taxon>Bacillaceae</taxon>
        <taxon>Lentibacillus</taxon>
    </lineage>
</organism>
<dbReference type="InterPro" id="IPR058355">
    <property type="entry name" value="DUF8042"/>
</dbReference>
<dbReference type="RefSeq" id="WP_382397996.1">
    <property type="nucleotide sequence ID" value="NZ_JBHTNH010000004.1"/>
</dbReference>
<gene>
    <name evidence="3" type="ORF">ACFQ4A_04465</name>
</gene>
<feature type="domain" description="DUF8042" evidence="2">
    <location>
        <begin position="9"/>
        <end position="111"/>
    </location>
</feature>
<evidence type="ECO:0000313" key="4">
    <source>
        <dbReference type="Proteomes" id="UP001597178"/>
    </source>
</evidence>
<accession>A0ABW3ZRB8</accession>
<comment type="caution">
    <text evidence="3">The sequence shown here is derived from an EMBL/GenBank/DDBJ whole genome shotgun (WGS) entry which is preliminary data.</text>
</comment>
<sequence>MATLKEKQLPQTLNIIDTLIEAASHFTGLVKQKNLNQSIYIFSTIVDGFSAIANTLTTTHSVEIQTNKESIERSIHLIAKQMEQGNLLKVSEVIQFSLMPQLRALRQTFEADIPSEQVTQPITIGVYSSRANPRAAYSEERINAYVEEADRQGVGLIFFSSDDVDFDNKQINADVFKDHEWQKVAAPFPDVINNISPSSRIQQSRTERRLRRELPFTSFYVGNKFHLPKKLVKYRKYAHLLVPFKVCKNERIIHDFMLDNKIVVLKPIMGRRGENIFFVEKRGNRYALLDHKKEQIMGQETFNEWLDNVILRKKNSYLVQRYIHSRTKKDEPFHFRAHMQKNGKGEWQLTKIYPRVGNKKSNLSNIANEGRIEALGSFLEREFDHEGKEYEQKTLDIAMGLTRHLDNIHGLALDELGIDITIDDNGQFWLHEVNNGPQTLFHEKERAANTVAYATYLAKNGIVHTNELAERKLIKGQFDARTTDLPWAEPSERYRVGMLIRNGEPDDLAVSCANAAREKGLDFFYFTPKDLDFDEVLIRGHVYKNAEWVPKVVEYPDVIYDQLRMRGTKRYHSVYEELEDIPFTNELAPNSISRLSVFNHLAADRDLQNLIVPYKKIERPKDVFHFINQYGDVVLKPDRGASASKAHIISKLAIDNYLVTVGETEAHYNDINLTEYLRELIKKGSYIVLKHFGAVTDTNILLRVHMMKDGSGDWTVVSRQPVMEPDKSDNTLTGHNRKESEAENVPEQMDSLSFKVIASLEKFYQEQFNNVTFHFIFDETMTLYLFDVNFNMHGTNDLNGVEYIMAYAGYLAQGQI</sequence>
<dbReference type="InterPro" id="IPR026838">
    <property type="entry name" value="YheC/D"/>
</dbReference>
<evidence type="ECO:0000313" key="3">
    <source>
        <dbReference type="EMBL" id="MFD1360926.1"/>
    </source>
</evidence>
<keyword evidence="4" id="KW-1185">Reference proteome</keyword>
<evidence type="ECO:0000256" key="1">
    <source>
        <dbReference type="SAM" id="MobiDB-lite"/>
    </source>
</evidence>
<dbReference type="Pfam" id="PF26154">
    <property type="entry name" value="DUF8042"/>
    <property type="match status" value="1"/>
</dbReference>
<proteinExistence type="predicted"/>
<protein>
    <submittedName>
        <fullName evidence="3">YheC/YheD family protein</fullName>
    </submittedName>
</protein>
<name>A0ABW3ZRB8_9BACI</name>
<reference evidence="4" key="1">
    <citation type="journal article" date="2019" name="Int. J. Syst. Evol. Microbiol.">
        <title>The Global Catalogue of Microorganisms (GCM) 10K type strain sequencing project: providing services to taxonomists for standard genome sequencing and annotation.</title>
        <authorList>
            <consortium name="The Broad Institute Genomics Platform"/>
            <consortium name="The Broad Institute Genome Sequencing Center for Infectious Disease"/>
            <person name="Wu L."/>
            <person name="Ma J."/>
        </authorList>
    </citation>
    <scope>NUCLEOTIDE SEQUENCE [LARGE SCALE GENOMIC DNA]</scope>
    <source>
        <strain evidence="4">CCUG 54822</strain>
    </source>
</reference>